<organism evidence="1 2">
    <name type="scientific">Rothia endophytica</name>
    <dbReference type="NCBI Taxonomy" id="1324766"/>
    <lineage>
        <taxon>Bacteria</taxon>
        <taxon>Bacillati</taxon>
        <taxon>Actinomycetota</taxon>
        <taxon>Actinomycetes</taxon>
        <taxon>Micrococcales</taxon>
        <taxon>Micrococcaceae</taxon>
        <taxon>Rothia</taxon>
    </lineage>
</organism>
<sequence>MALTPTHRSRSPYIFHFDGQTVALGEPDFLQRINDRLTEQSYTTRPTFWDQAYLADLSMQNPENFSPGLEQFGAPSDPALLNSVGVSCSQEEFWSAMYARSFASTPWSKGEETLYMPQLPSWLEKARAWVFDPIAPSEGAIDAAGWVRVRGREGGGQPVGLFQLTSPDSFWVFGSDVDLAGVADLCRSLAKLRTGFDQISVYLGYDLSCSSIALPLECRQPLEEELFLMGVDTETLFWDEG</sequence>
<accession>A0ABP9B1Q3</accession>
<gene>
    <name evidence="1" type="ORF">GCM10023352_01710</name>
</gene>
<dbReference type="EMBL" id="BAABKP010000001">
    <property type="protein sequence ID" value="GAA4787742.1"/>
    <property type="molecule type" value="Genomic_DNA"/>
</dbReference>
<comment type="caution">
    <text evidence="1">The sequence shown here is derived from an EMBL/GenBank/DDBJ whole genome shotgun (WGS) entry which is preliminary data.</text>
</comment>
<keyword evidence="2" id="KW-1185">Reference proteome</keyword>
<dbReference type="Proteomes" id="UP001500187">
    <property type="component" value="Unassembled WGS sequence"/>
</dbReference>
<evidence type="ECO:0000313" key="1">
    <source>
        <dbReference type="EMBL" id="GAA4787742.1"/>
    </source>
</evidence>
<proteinExistence type="predicted"/>
<protein>
    <recommendedName>
        <fullName evidence="3">DUF4279 domain-containing protein</fullName>
    </recommendedName>
</protein>
<reference evidence="2" key="1">
    <citation type="journal article" date="2019" name="Int. J. Syst. Evol. Microbiol.">
        <title>The Global Catalogue of Microorganisms (GCM) 10K type strain sequencing project: providing services to taxonomists for standard genome sequencing and annotation.</title>
        <authorList>
            <consortium name="The Broad Institute Genomics Platform"/>
            <consortium name="The Broad Institute Genome Sequencing Center for Infectious Disease"/>
            <person name="Wu L."/>
            <person name="Ma J."/>
        </authorList>
    </citation>
    <scope>NUCLEOTIDE SEQUENCE [LARGE SCALE GENOMIC DNA]</scope>
    <source>
        <strain evidence="2">JCM 18541</strain>
    </source>
</reference>
<name>A0ABP9B1Q3_9MICC</name>
<dbReference type="RefSeq" id="WP_345443528.1">
    <property type="nucleotide sequence ID" value="NZ_BAABKP010000001.1"/>
</dbReference>
<evidence type="ECO:0008006" key="3">
    <source>
        <dbReference type="Google" id="ProtNLM"/>
    </source>
</evidence>
<evidence type="ECO:0000313" key="2">
    <source>
        <dbReference type="Proteomes" id="UP001500187"/>
    </source>
</evidence>